<evidence type="ECO:0000256" key="7">
    <source>
        <dbReference type="ARBA" id="ARBA00022989"/>
    </source>
</evidence>
<keyword evidence="7 16" id="KW-1133">Transmembrane helix</keyword>
<dbReference type="Pfam" id="PF01098">
    <property type="entry name" value="FTSW_RODA_SPOVE"/>
    <property type="match status" value="1"/>
</dbReference>
<dbReference type="Proteomes" id="UP000808388">
    <property type="component" value="Unassembled WGS sequence"/>
</dbReference>
<dbReference type="GO" id="GO:0005886">
    <property type="term" value="C:plasma membrane"/>
    <property type="evidence" value="ECO:0007669"/>
    <property type="project" value="TreeGrafter"/>
</dbReference>
<dbReference type="GO" id="GO:0051301">
    <property type="term" value="P:cell division"/>
    <property type="evidence" value="ECO:0007669"/>
    <property type="project" value="InterPro"/>
</dbReference>
<name>A0A9D6LPM9_9BACT</name>
<feature type="transmembrane region" description="Helical" evidence="16">
    <location>
        <begin position="107"/>
        <end position="129"/>
    </location>
</feature>
<evidence type="ECO:0000256" key="2">
    <source>
        <dbReference type="ARBA" id="ARBA00022676"/>
    </source>
</evidence>
<keyword evidence="5" id="KW-0133">Cell shape</keyword>
<comment type="caution">
    <text evidence="17">The sequence shown here is derived from an EMBL/GenBank/DDBJ whole genome shotgun (WGS) entry which is preliminary data.</text>
</comment>
<feature type="transmembrane region" description="Helical" evidence="16">
    <location>
        <begin position="338"/>
        <end position="360"/>
    </location>
</feature>
<dbReference type="GO" id="GO:0008360">
    <property type="term" value="P:regulation of cell shape"/>
    <property type="evidence" value="ECO:0007669"/>
    <property type="project" value="UniProtKB-KW"/>
</dbReference>
<dbReference type="GO" id="GO:0015648">
    <property type="term" value="F:lipid-linked peptidoglycan transporter activity"/>
    <property type="evidence" value="ECO:0007669"/>
    <property type="project" value="TreeGrafter"/>
</dbReference>
<organism evidence="17 18">
    <name type="scientific">Candidatus Sungiibacteriota bacterium</name>
    <dbReference type="NCBI Taxonomy" id="2750080"/>
    <lineage>
        <taxon>Bacteria</taxon>
        <taxon>Candidatus Sungiibacteriota</taxon>
    </lineage>
</organism>
<keyword evidence="2" id="KW-0328">Glycosyltransferase</keyword>
<evidence type="ECO:0000313" key="17">
    <source>
        <dbReference type="EMBL" id="MBI3627348.1"/>
    </source>
</evidence>
<evidence type="ECO:0000256" key="16">
    <source>
        <dbReference type="SAM" id="Phobius"/>
    </source>
</evidence>
<feature type="transmembrane region" description="Helical" evidence="16">
    <location>
        <begin position="272"/>
        <end position="293"/>
    </location>
</feature>
<gene>
    <name evidence="17" type="ORF">HY220_01175</name>
</gene>
<proteinExistence type="inferred from homology"/>
<dbReference type="InterPro" id="IPR018365">
    <property type="entry name" value="Cell_cycle_FtsW-rel_CS"/>
</dbReference>
<dbReference type="GO" id="GO:0032153">
    <property type="term" value="C:cell division site"/>
    <property type="evidence" value="ECO:0007669"/>
    <property type="project" value="TreeGrafter"/>
</dbReference>
<dbReference type="PANTHER" id="PTHR30474:SF2">
    <property type="entry name" value="PEPTIDOGLYCAN GLYCOSYLTRANSFERASE FTSW-RELATED"/>
    <property type="match status" value="1"/>
</dbReference>
<feature type="transmembrane region" description="Helical" evidence="16">
    <location>
        <begin position="163"/>
        <end position="180"/>
    </location>
</feature>
<dbReference type="EC" id="2.4.99.28" evidence="14"/>
<evidence type="ECO:0000256" key="12">
    <source>
        <dbReference type="ARBA" id="ARBA00041185"/>
    </source>
</evidence>
<accession>A0A9D6LPM9</accession>
<reference evidence="17" key="1">
    <citation type="submission" date="2020-07" db="EMBL/GenBank/DDBJ databases">
        <title>Huge and variable diversity of episymbiotic CPR bacteria and DPANN archaea in groundwater ecosystems.</title>
        <authorList>
            <person name="He C.Y."/>
            <person name="Keren R."/>
            <person name="Whittaker M."/>
            <person name="Farag I.F."/>
            <person name="Doudna J."/>
            <person name="Cate J.H.D."/>
            <person name="Banfield J.F."/>
        </authorList>
    </citation>
    <scope>NUCLEOTIDE SEQUENCE</scope>
    <source>
        <strain evidence="17">NC_groundwater_972_Pr1_S-0.2um_49_27</strain>
    </source>
</reference>
<evidence type="ECO:0000256" key="1">
    <source>
        <dbReference type="ARBA" id="ARBA00004141"/>
    </source>
</evidence>
<keyword evidence="3" id="KW-0808">Transferase</keyword>
<dbReference type="InterPro" id="IPR001182">
    <property type="entry name" value="FtsW/RodA"/>
</dbReference>
<evidence type="ECO:0000256" key="9">
    <source>
        <dbReference type="ARBA" id="ARBA00032370"/>
    </source>
</evidence>
<comment type="catalytic activity">
    <reaction evidence="15">
        <text>[GlcNAc-(1-&gt;4)-Mur2Ac(oyl-L-Ala-gamma-D-Glu-L-Lys-D-Ala-D-Ala)](n)-di-trans,octa-cis-undecaprenyl diphosphate + beta-D-GlcNAc-(1-&gt;4)-Mur2Ac(oyl-L-Ala-gamma-D-Glu-L-Lys-D-Ala-D-Ala)-di-trans,octa-cis-undecaprenyl diphosphate = [GlcNAc-(1-&gt;4)-Mur2Ac(oyl-L-Ala-gamma-D-Glu-L-Lys-D-Ala-D-Ala)](n+1)-di-trans,octa-cis-undecaprenyl diphosphate + di-trans,octa-cis-undecaprenyl diphosphate + H(+)</text>
        <dbReference type="Rhea" id="RHEA:23708"/>
        <dbReference type="Rhea" id="RHEA-COMP:9602"/>
        <dbReference type="Rhea" id="RHEA-COMP:9603"/>
        <dbReference type="ChEBI" id="CHEBI:15378"/>
        <dbReference type="ChEBI" id="CHEBI:58405"/>
        <dbReference type="ChEBI" id="CHEBI:60033"/>
        <dbReference type="ChEBI" id="CHEBI:78435"/>
        <dbReference type="EC" id="2.4.99.28"/>
    </reaction>
</comment>
<comment type="subcellular location">
    <subcellularLocation>
        <location evidence="1">Membrane</location>
        <topology evidence="1">Multi-pass membrane protein</topology>
    </subcellularLocation>
</comment>
<evidence type="ECO:0000256" key="5">
    <source>
        <dbReference type="ARBA" id="ARBA00022960"/>
    </source>
</evidence>
<evidence type="ECO:0000256" key="13">
    <source>
        <dbReference type="ARBA" id="ARBA00041418"/>
    </source>
</evidence>
<evidence type="ECO:0000256" key="6">
    <source>
        <dbReference type="ARBA" id="ARBA00022984"/>
    </source>
</evidence>
<feature type="transmembrane region" description="Helical" evidence="16">
    <location>
        <begin position="77"/>
        <end position="95"/>
    </location>
</feature>
<evidence type="ECO:0000256" key="14">
    <source>
        <dbReference type="ARBA" id="ARBA00044770"/>
    </source>
</evidence>
<dbReference type="GO" id="GO:0008955">
    <property type="term" value="F:peptidoglycan glycosyltransferase activity"/>
    <property type="evidence" value="ECO:0007669"/>
    <property type="project" value="UniProtKB-EC"/>
</dbReference>
<dbReference type="GO" id="GO:0009252">
    <property type="term" value="P:peptidoglycan biosynthetic process"/>
    <property type="evidence" value="ECO:0007669"/>
    <property type="project" value="UniProtKB-KW"/>
</dbReference>
<comment type="similarity">
    <text evidence="11">Belongs to the SEDS family. FtsW subfamily.</text>
</comment>
<dbReference type="PANTHER" id="PTHR30474">
    <property type="entry name" value="CELL CYCLE PROTEIN"/>
    <property type="match status" value="1"/>
</dbReference>
<evidence type="ECO:0000256" key="8">
    <source>
        <dbReference type="ARBA" id="ARBA00023136"/>
    </source>
</evidence>
<feature type="transmembrane region" description="Helical" evidence="16">
    <location>
        <begin position="136"/>
        <end position="157"/>
    </location>
</feature>
<sequence>MSKSLFFHDSFFLLILAFLLGGGLFLLSSASIAISERLYGSFSSFAIHQAEAVGIGIIAFCLMQFFPLRLLKPLTPLLFFAGLGLLVLVFFPHFGVELQGAKRWIHLLITFQPAEIVKLTAVLMLAWWIDRYQAKIGSFTYGFLPFLAMIGLVGGLVVRQPDLGTFGVICLASLAVFFVGGGRLRHVGFFIILAITTVVILSYISPYRVDRLIVFLHPATDLQGIGYQAHQATIAIGSGGFWGVGYGGSWQKFNYLPEPIGDSIFAIVAEEFGFFGGLLVIGAYMLLLWRGVVIARGARNTFQKLVVTGIISTIIIQAFINIGAISGILPLTGIPLPFISYGGTAIVMNLLGLGIVYQIAKYS</sequence>
<evidence type="ECO:0000313" key="18">
    <source>
        <dbReference type="Proteomes" id="UP000808388"/>
    </source>
</evidence>
<feature type="transmembrane region" description="Helical" evidence="16">
    <location>
        <begin position="305"/>
        <end position="332"/>
    </location>
</feature>
<evidence type="ECO:0000256" key="15">
    <source>
        <dbReference type="ARBA" id="ARBA00049902"/>
    </source>
</evidence>
<protein>
    <recommendedName>
        <fullName evidence="12">Probable peptidoglycan glycosyltransferase FtsW</fullName>
        <ecNumber evidence="14">2.4.99.28</ecNumber>
    </recommendedName>
    <alternativeName>
        <fullName evidence="13">Cell division protein FtsW</fullName>
    </alternativeName>
    <alternativeName>
        <fullName evidence="10">Cell wall polymerase</fullName>
    </alternativeName>
    <alternativeName>
        <fullName evidence="9">Peptidoglycan polymerase</fullName>
    </alternativeName>
</protein>
<feature type="transmembrane region" description="Helical" evidence="16">
    <location>
        <begin position="187"/>
        <end position="205"/>
    </location>
</feature>
<dbReference type="PROSITE" id="PS00428">
    <property type="entry name" value="FTSW_RODA_SPOVE"/>
    <property type="match status" value="1"/>
</dbReference>
<keyword evidence="8 16" id="KW-0472">Membrane</keyword>
<dbReference type="AlphaFoldDB" id="A0A9D6LPM9"/>
<evidence type="ECO:0000256" key="4">
    <source>
        <dbReference type="ARBA" id="ARBA00022692"/>
    </source>
</evidence>
<keyword evidence="6" id="KW-0573">Peptidoglycan synthesis</keyword>
<keyword evidence="4 16" id="KW-0812">Transmembrane</keyword>
<dbReference type="EMBL" id="JACQCQ010000003">
    <property type="protein sequence ID" value="MBI3627348.1"/>
    <property type="molecule type" value="Genomic_DNA"/>
</dbReference>
<evidence type="ECO:0000256" key="10">
    <source>
        <dbReference type="ARBA" id="ARBA00033270"/>
    </source>
</evidence>
<evidence type="ECO:0000256" key="3">
    <source>
        <dbReference type="ARBA" id="ARBA00022679"/>
    </source>
</evidence>
<feature type="transmembrane region" description="Helical" evidence="16">
    <location>
        <begin position="45"/>
        <end position="65"/>
    </location>
</feature>
<evidence type="ECO:0000256" key="11">
    <source>
        <dbReference type="ARBA" id="ARBA00038053"/>
    </source>
</evidence>